<feature type="domain" description="TIR" evidence="1">
    <location>
        <begin position="18"/>
        <end position="85"/>
    </location>
</feature>
<name>A0ABS8VDB0_DATST</name>
<dbReference type="PANTHER" id="PTHR11017:SF569">
    <property type="entry name" value="DISEASE RESISTANCE PROTEIN"/>
    <property type="match status" value="1"/>
</dbReference>
<comment type="caution">
    <text evidence="2">The sequence shown here is derived from an EMBL/GenBank/DDBJ whole genome shotgun (WGS) entry which is preliminary data.</text>
</comment>
<organism evidence="2 3">
    <name type="scientific">Datura stramonium</name>
    <name type="common">Jimsonweed</name>
    <name type="synonym">Common thornapple</name>
    <dbReference type="NCBI Taxonomy" id="4076"/>
    <lineage>
        <taxon>Eukaryota</taxon>
        <taxon>Viridiplantae</taxon>
        <taxon>Streptophyta</taxon>
        <taxon>Embryophyta</taxon>
        <taxon>Tracheophyta</taxon>
        <taxon>Spermatophyta</taxon>
        <taxon>Magnoliopsida</taxon>
        <taxon>eudicotyledons</taxon>
        <taxon>Gunneridae</taxon>
        <taxon>Pentapetalae</taxon>
        <taxon>asterids</taxon>
        <taxon>lamiids</taxon>
        <taxon>Solanales</taxon>
        <taxon>Solanaceae</taxon>
        <taxon>Solanoideae</taxon>
        <taxon>Datureae</taxon>
        <taxon>Datura</taxon>
    </lineage>
</organism>
<dbReference type="InterPro" id="IPR035897">
    <property type="entry name" value="Toll_tir_struct_dom_sf"/>
</dbReference>
<proteinExistence type="predicted"/>
<dbReference type="EMBL" id="JACEIK010004267">
    <property type="protein sequence ID" value="MCD9644867.1"/>
    <property type="molecule type" value="Genomic_DNA"/>
</dbReference>
<dbReference type="Pfam" id="PF01582">
    <property type="entry name" value="TIR"/>
    <property type="match status" value="1"/>
</dbReference>
<evidence type="ECO:0000259" key="1">
    <source>
        <dbReference type="Pfam" id="PF01582"/>
    </source>
</evidence>
<protein>
    <recommendedName>
        <fullName evidence="1">TIR domain-containing protein</fullName>
    </recommendedName>
</protein>
<dbReference type="PANTHER" id="PTHR11017">
    <property type="entry name" value="LEUCINE-RICH REPEAT-CONTAINING PROTEIN"/>
    <property type="match status" value="1"/>
</dbReference>
<reference evidence="2 3" key="1">
    <citation type="journal article" date="2021" name="BMC Genomics">
        <title>Datura genome reveals duplications of psychoactive alkaloid biosynthetic genes and high mutation rate following tissue culture.</title>
        <authorList>
            <person name="Rajewski A."/>
            <person name="Carter-House D."/>
            <person name="Stajich J."/>
            <person name="Litt A."/>
        </authorList>
    </citation>
    <scope>NUCLEOTIDE SEQUENCE [LARGE SCALE GENOMIC DNA]</scope>
    <source>
        <strain evidence="2">AR-01</strain>
    </source>
</reference>
<dbReference type="InterPro" id="IPR000157">
    <property type="entry name" value="TIR_dom"/>
</dbReference>
<evidence type="ECO:0000313" key="2">
    <source>
        <dbReference type="EMBL" id="MCD9644867.1"/>
    </source>
</evidence>
<evidence type="ECO:0000313" key="3">
    <source>
        <dbReference type="Proteomes" id="UP000823775"/>
    </source>
</evidence>
<sequence length="173" mass="19449">MASSSFASVSLQVTSWKYDVISVFCGVDPSEVPNQPNSFAVAFVKHESKYKDDVEGMHKVQRWRTALTQVANLEGCDILHGVESKALSELLAKYLHCVSLYYHLPEMLSGKDNNGKSHFDEVSDQFEASCFLADIKESKNRKHSSQGILIGLRTEHSKVLRVEDLEERLSTIQ</sequence>
<dbReference type="SUPFAM" id="SSF52200">
    <property type="entry name" value="Toll/Interleukin receptor TIR domain"/>
    <property type="match status" value="1"/>
</dbReference>
<dbReference type="Gene3D" id="3.40.50.10140">
    <property type="entry name" value="Toll/interleukin-1 receptor homology (TIR) domain"/>
    <property type="match status" value="1"/>
</dbReference>
<dbReference type="Proteomes" id="UP000823775">
    <property type="component" value="Unassembled WGS sequence"/>
</dbReference>
<dbReference type="InterPro" id="IPR044974">
    <property type="entry name" value="Disease_R_plants"/>
</dbReference>
<keyword evidence="3" id="KW-1185">Reference proteome</keyword>
<gene>
    <name evidence="2" type="ORF">HAX54_033380</name>
</gene>
<accession>A0ABS8VDB0</accession>